<name>A0ACC3YYZ3_COLTU</name>
<organism evidence="1 2">
    <name type="scientific">Colletotrichum truncatum</name>
    <name type="common">Anthracnose fungus</name>
    <name type="synonym">Colletotrichum capsici</name>
    <dbReference type="NCBI Taxonomy" id="5467"/>
    <lineage>
        <taxon>Eukaryota</taxon>
        <taxon>Fungi</taxon>
        <taxon>Dikarya</taxon>
        <taxon>Ascomycota</taxon>
        <taxon>Pezizomycotina</taxon>
        <taxon>Sordariomycetes</taxon>
        <taxon>Hypocreomycetidae</taxon>
        <taxon>Glomerellales</taxon>
        <taxon>Glomerellaceae</taxon>
        <taxon>Colletotrichum</taxon>
        <taxon>Colletotrichum truncatum species complex</taxon>
    </lineage>
</organism>
<evidence type="ECO:0000313" key="2">
    <source>
        <dbReference type="Proteomes" id="UP000805649"/>
    </source>
</evidence>
<dbReference type="Proteomes" id="UP000805649">
    <property type="component" value="Unassembled WGS sequence"/>
</dbReference>
<comment type="caution">
    <text evidence="1">The sequence shown here is derived from an EMBL/GenBank/DDBJ whole genome shotgun (WGS) entry which is preliminary data.</text>
</comment>
<keyword evidence="2" id="KW-1185">Reference proteome</keyword>
<reference evidence="1 2" key="1">
    <citation type="journal article" date="2020" name="Phytopathology">
        <title>Genome Sequence Resources of Colletotrichum truncatum, C. plurivorum, C. musicola, and C. sojae: Four Species Pathogenic to Soybean (Glycine max).</title>
        <authorList>
            <person name="Rogerio F."/>
            <person name="Boufleur T.R."/>
            <person name="Ciampi-Guillardi M."/>
            <person name="Sukno S.A."/>
            <person name="Thon M.R."/>
            <person name="Massola Junior N.S."/>
            <person name="Baroncelli R."/>
        </authorList>
    </citation>
    <scope>NUCLEOTIDE SEQUENCE [LARGE SCALE GENOMIC DNA]</scope>
    <source>
        <strain evidence="1 2">CMES1059</strain>
    </source>
</reference>
<evidence type="ECO:0000313" key="1">
    <source>
        <dbReference type="EMBL" id="KAL0937121.1"/>
    </source>
</evidence>
<accession>A0ACC3YYZ3</accession>
<proteinExistence type="predicted"/>
<dbReference type="EMBL" id="VUJX02000004">
    <property type="protein sequence ID" value="KAL0937121.1"/>
    <property type="molecule type" value="Genomic_DNA"/>
</dbReference>
<sequence length="76" mass="8302">MLSSTYRNIFNDYVPPYISHEEAPETCHHDGTLGSVEDIVSRIINRLPSAPPTPPPRPRPGPLGPRPDVPTPPPSP</sequence>
<gene>
    <name evidence="1" type="ORF">CTRU02_206852</name>
</gene>
<protein>
    <submittedName>
        <fullName evidence="1">Uncharacterized protein</fullName>
    </submittedName>
</protein>